<dbReference type="OrthoDB" id="9804482at2"/>
<dbReference type="GO" id="GO:0006508">
    <property type="term" value="P:proteolysis"/>
    <property type="evidence" value="ECO:0007669"/>
    <property type="project" value="UniProtKB-KW"/>
</dbReference>
<dbReference type="PATRIC" id="fig|1354251.4.peg.1244"/>
<dbReference type="GO" id="GO:0008237">
    <property type="term" value="F:metallopeptidase activity"/>
    <property type="evidence" value="ECO:0007669"/>
    <property type="project" value="UniProtKB-KW"/>
</dbReference>
<keyword evidence="3" id="KW-0378">Hydrolase</keyword>
<dbReference type="InterPro" id="IPR037518">
    <property type="entry name" value="MPN"/>
</dbReference>
<dbReference type="Pfam" id="PF04002">
    <property type="entry name" value="RadC"/>
    <property type="match status" value="1"/>
</dbReference>
<keyword evidence="2" id="KW-0479">Metal-binding</keyword>
<dbReference type="AlphaFoldDB" id="A0A1B7ISJ6"/>
<sequence length="162" mass="18366">MTFIACDRSGHYQTQEPVTREEIIRFAHTLLSRQFRNRRKITSSEDVRQWLVMKLALETREAFGVIMLSQQHHILGYQTLFTGTLSQTMVYPREIVSLALIHNAAAVILVHNHPSGEPEPSQADKFITQKITDALALLDIRVTDHLIVGGDSVYSFAEHGLL</sequence>
<dbReference type="InterPro" id="IPR020891">
    <property type="entry name" value="UPF0758_CS"/>
</dbReference>
<dbReference type="CDD" id="cd08071">
    <property type="entry name" value="MPN_DUF2466"/>
    <property type="match status" value="1"/>
</dbReference>
<name>A0A1B7ISJ6_9ENTR</name>
<keyword evidence="8" id="KW-1185">Reference proteome</keyword>
<dbReference type="Proteomes" id="UP000078410">
    <property type="component" value="Unassembled WGS sequence"/>
</dbReference>
<dbReference type="EMBL" id="LXER01000011">
    <property type="protein sequence ID" value="OAT32775.1"/>
    <property type="molecule type" value="Genomic_DNA"/>
</dbReference>
<evidence type="ECO:0000256" key="2">
    <source>
        <dbReference type="ARBA" id="ARBA00022723"/>
    </source>
</evidence>
<evidence type="ECO:0000313" key="7">
    <source>
        <dbReference type="EMBL" id="OAT32775.1"/>
    </source>
</evidence>
<dbReference type="Gene3D" id="3.40.140.10">
    <property type="entry name" value="Cytidine Deaminase, domain 2"/>
    <property type="match status" value="1"/>
</dbReference>
<dbReference type="InterPro" id="IPR001405">
    <property type="entry name" value="UPF0758"/>
</dbReference>
<keyword evidence="1" id="KW-0645">Protease</keyword>
<protein>
    <submittedName>
        <fullName evidence="7">DNA repair protein</fullName>
    </submittedName>
</protein>
<evidence type="ECO:0000259" key="6">
    <source>
        <dbReference type="PROSITE" id="PS50249"/>
    </source>
</evidence>
<gene>
    <name evidence="7" type="ORF">M975_1212</name>
</gene>
<proteinExistence type="predicted"/>
<keyword evidence="5" id="KW-0482">Metalloprotease</keyword>
<organism evidence="7 8">
    <name type="scientific">Buttiauxella brennerae ATCC 51605</name>
    <dbReference type="NCBI Taxonomy" id="1354251"/>
    <lineage>
        <taxon>Bacteria</taxon>
        <taxon>Pseudomonadati</taxon>
        <taxon>Pseudomonadota</taxon>
        <taxon>Gammaproteobacteria</taxon>
        <taxon>Enterobacterales</taxon>
        <taxon>Enterobacteriaceae</taxon>
        <taxon>Buttiauxella</taxon>
    </lineage>
</organism>
<dbReference type="PANTHER" id="PTHR30471:SF3">
    <property type="entry name" value="UPF0758 PROTEIN YEES-RELATED"/>
    <property type="match status" value="1"/>
</dbReference>
<evidence type="ECO:0000313" key="8">
    <source>
        <dbReference type="Proteomes" id="UP000078410"/>
    </source>
</evidence>
<dbReference type="PROSITE" id="PS01302">
    <property type="entry name" value="UPF0758"/>
    <property type="match status" value="1"/>
</dbReference>
<evidence type="ECO:0000256" key="1">
    <source>
        <dbReference type="ARBA" id="ARBA00022670"/>
    </source>
</evidence>
<dbReference type="GO" id="GO:0046872">
    <property type="term" value="F:metal ion binding"/>
    <property type="evidence" value="ECO:0007669"/>
    <property type="project" value="UniProtKB-KW"/>
</dbReference>
<keyword evidence="4" id="KW-0862">Zinc</keyword>
<dbReference type="NCBIfam" id="TIGR00608">
    <property type="entry name" value="radc"/>
    <property type="match status" value="1"/>
</dbReference>
<accession>A0A1B7ISJ6</accession>
<evidence type="ECO:0000256" key="3">
    <source>
        <dbReference type="ARBA" id="ARBA00022801"/>
    </source>
</evidence>
<evidence type="ECO:0000256" key="5">
    <source>
        <dbReference type="ARBA" id="ARBA00023049"/>
    </source>
</evidence>
<dbReference type="PROSITE" id="PS50249">
    <property type="entry name" value="MPN"/>
    <property type="match status" value="1"/>
</dbReference>
<dbReference type="InterPro" id="IPR025657">
    <property type="entry name" value="RadC_JAB"/>
</dbReference>
<evidence type="ECO:0000256" key="4">
    <source>
        <dbReference type="ARBA" id="ARBA00022833"/>
    </source>
</evidence>
<dbReference type="RefSeq" id="WP_064557958.1">
    <property type="nucleotide sequence ID" value="NZ_LXER01000011.1"/>
</dbReference>
<comment type="caution">
    <text evidence="7">The sequence shown here is derived from an EMBL/GenBank/DDBJ whole genome shotgun (WGS) entry which is preliminary data.</text>
</comment>
<dbReference type="PANTHER" id="PTHR30471">
    <property type="entry name" value="DNA REPAIR PROTEIN RADC"/>
    <property type="match status" value="1"/>
</dbReference>
<feature type="domain" description="MPN" evidence="6">
    <location>
        <begin position="40"/>
        <end position="162"/>
    </location>
</feature>
<reference evidence="7 8" key="1">
    <citation type="submission" date="2016-04" db="EMBL/GenBank/DDBJ databases">
        <title>ATOL: Assembling a taxonomically balanced genome-scale reconstruction of the evolutionary history of the Enterobacteriaceae.</title>
        <authorList>
            <person name="Plunkett G.III."/>
            <person name="Neeno-Eckwall E.C."/>
            <person name="Glasner J.D."/>
            <person name="Perna N.T."/>
        </authorList>
    </citation>
    <scope>NUCLEOTIDE SEQUENCE [LARGE SCALE GENOMIC DNA]</scope>
    <source>
        <strain evidence="7 8">ATCC 51605</strain>
    </source>
</reference>